<organism evidence="1">
    <name type="scientific">Siphoviridae sp. ctnPP24</name>
    <dbReference type="NCBI Taxonomy" id="2825662"/>
    <lineage>
        <taxon>Viruses</taxon>
        <taxon>Duplodnaviria</taxon>
        <taxon>Heunggongvirae</taxon>
        <taxon>Uroviricota</taxon>
        <taxon>Caudoviricetes</taxon>
    </lineage>
</organism>
<proteinExistence type="predicted"/>
<protein>
    <submittedName>
        <fullName evidence="1">Uncharacterized protein</fullName>
    </submittedName>
</protein>
<name>A0A8S5TYW1_9CAUD</name>
<dbReference type="EMBL" id="BK015962">
    <property type="protein sequence ID" value="DAF87370.1"/>
    <property type="molecule type" value="Genomic_DNA"/>
</dbReference>
<reference evidence="1" key="1">
    <citation type="journal article" date="2021" name="Proc. Natl. Acad. Sci. U.S.A.">
        <title>A Catalog of Tens of Thousands of Viruses from Human Metagenomes Reveals Hidden Associations with Chronic Diseases.</title>
        <authorList>
            <person name="Tisza M.J."/>
            <person name="Buck C.B."/>
        </authorList>
    </citation>
    <scope>NUCLEOTIDE SEQUENCE</scope>
    <source>
        <strain evidence="1">CtnPP24</strain>
    </source>
</reference>
<evidence type="ECO:0000313" key="1">
    <source>
        <dbReference type="EMBL" id="DAF87370.1"/>
    </source>
</evidence>
<accession>A0A8S5TYW1</accession>
<sequence length="109" mass="12408">MTKVETILAQVDGLLDAAYEVVNGDKTWKDVTPLVNIAAEMLMEERKDYYAGCAYWVICEGTEQEMLDTKATLEGLGLCVEDYYWHDADEYDTVPGGHLSVYWSVNDWK</sequence>